<dbReference type="STRING" id="1918946.VPAL9027_03008"/>
<keyword evidence="2" id="KW-0560">Oxidoreductase</keyword>
<dbReference type="GO" id="GO:0016491">
    <property type="term" value="F:oxidoreductase activity"/>
    <property type="evidence" value="ECO:0007669"/>
    <property type="project" value="UniProtKB-KW"/>
</dbReference>
<sequence>MLSLRNWNWIFERWDIMGALLVVLLTPDCKNCECLFACNGGCPKHRFNTSPSGFPQHNYFCQGYKHYFRHVADTMGQIRELIFNRHPINDIMIVKKIQDSPIGRMPEKVERVIALAHVVAEKYKKCCMH</sequence>
<dbReference type="InterPro" id="IPR023885">
    <property type="entry name" value="4Fe4S-binding_SPASM_dom"/>
</dbReference>
<dbReference type="InterPro" id="IPR013785">
    <property type="entry name" value="Aldolase_TIM"/>
</dbReference>
<gene>
    <name evidence="2" type="primary">chuR</name>
    <name evidence="2" type="ORF">VPAL9027_03008</name>
</gene>
<dbReference type="EMBL" id="FUFT01000008">
    <property type="protein sequence ID" value="SJL84995.1"/>
    <property type="molecule type" value="Genomic_DNA"/>
</dbReference>
<name>A0A1R4B7V0_9VIBR</name>
<evidence type="ECO:0000256" key="1">
    <source>
        <dbReference type="ARBA" id="ARBA00001966"/>
    </source>
</evidence>
<reference evidence="2 3" key="1">
    <citation type="submission" date="2017-02" db="EMBL/GenBank/DDBJ databases">
        <authorList>
            <person name="Peterson S.W."/>
        </authorList>
    </citation>
    <scope>NUCLEOTIDE SEQUENCE [LARGE SCALE GENOMIC DNA]</scope>
    <source>
        <strain evidence="2 3">CECT 9027</strain>
    </source>
</reference>
<organism evidence="2 3">
    <name type="scientific">Vibrio palustris</name>
    <dbReference type="NCBI Taxonomy" id="1918946"/>
    <lineage>
        <taxon>Bacteria</taxon>
        <taxon>Pseudomonadati</taxon>
        <taxon>Pseudomonadota</taxon>
        <taxon>Gammaproteobacteria</taxon>
        <taxon>Vibrionales</taxon>
        <taxon>Vibrionaceae</taxon>
        <taxon>Vibrio</taxon>
    </lineage>
</organism>
<dbReference type="AlphaFoldDB" id="A0A1R4B7V0"/>
<dbReference type="PANTHER" id="PTHR43273">
    <property type="entry name" value="ANAEROBIC SULFATASE-MATURATING ENZYME HOMOLOG ASLB-RELATED"/>
    <property type="match status" value="1"/>
</dbReference>
<evidence type="ECO:0000313" key="2">
    <source>
        <dbReference type="EMBL" id="SJL84995.1"/>
    </source>
</evidence>
<dbReference type="PANTHER" id="PTHR43273:SF3">
    <property type="entry name" value="ANAEROBIC SULFATASE-MATURATING ENZYME HOMOLOG ASLB-RELATED"/>
    <property type="match status" value="1"/>
</dbReference>
<dbReference type="NCBIfam" id="TIGR04085">
    <property type="entry name" value="rSAM_more_4Fe4S"/>
    <property type="match status" value="1"/>
</dbReference>
<dbReference type="EC" id="1.1.99.-" evidence="2"/>
<comment type="cofactor">
    <cofactor evidence="1">
        <name>[4Fe-4S] cluster</name>
        <dbReference type="ChEBI" id="CHEBI:49883"/>
    </cofactor>
</comment>
<evidence type="ECO:0000313" key="3">
    <source>
        <dbReference type="Proteomes" id="UP000189475"/>
    </source>
</evidence>
<accession>A0A1R4B7V0</accession>
<dbReference type="Proteomes" id="UP000189475">
    <property type="component" value="Unassembled WGS sequence"/>
</dbReference>
<keyword evidence="3" id="KW-1185">Reference proteome</keyword>
<proteinExistence type="predicted"/>
<dbReference type="InterPro" id="IPR023867">
    <property type="entry name" value="Sulphatase_maturase_rSAM"/>
</dbReference>
<protein>
    <submittedName>
        <fullName evidence="2">Anaerobic sulfatase-maturating enzyme</fullName>
        <ecNumber evidence="2">1.1.99.-</ecNumber>
    </submittedName>
</protein>
<dbReference type="Gene3D" id="3.20.20.70">
    <property type="entry name" value="Aldolase class I"/>
    <property type="match status" value="1"/>
</dbReference>